<evidence type="ECO:0000256" key="4">
    <source>
        <dbReference type="ARBA" id="ARBA00022989"/>
    </source>
</evidence>
<accession>A0ABP0U9V6</accession>
<dbReference type="InterPro" id="IPR036259">
    <property type="entry name" value="MFS_trans_sf"/>
</dbReference>
<comment type="similarity">
    <text evidence="2">Belongs to the unc-93 family.</text>
</comment>
<feature type="transmembrane region" description="Helical" evidence="6">
    <location>
        <begin position="180"/>
        <end position="201"/>
    </location>
</feature>
<dbReference type="PANTHER" id="PTHR19444">
    <property type="entry name" value="UNC-93 RELATED"/>
    <property type="match status" value="1"/>
</dbReference>
<evidence type="ECO:0000313" key="8">
    <source>
        <dbReference type="Proteomes" id="UP001497512"/>
    </source>
</evidence>
<dbReference type="Pfam" id="PF05978">
    <property type="entry name" value="UNC-93"/>
    <property type="match status" value="2"/>
</dbReference>
<dbReference type="InterPro" id="IPR010291">
    <property type="entry name" value="Ion_channel_UNC-93"/>
</dbReference>
<evidence type="ECO:0000256" key="2">
    <source>
        <dbReference type="ARBA" id="ARBA00009172"/>
    </source>
</evidence>
<dbReference type="PANTHER" id="PTHR19444:SF13">
    <property type="entry name" value="PROTEIN UNC-93 HOMOLOG A"/>
    <property type="match status" value="1"/>
</dbReference>
<gene>
    <name evidence="7" type="ORF">CSSPTR1EN2_LOCUS13080</name>
</gene>
<dbReference type="SUPFAM" id="SSF103473">
    <property type="entry name" value="MFS general substrate transporter"/>
    <property type="match status" value="2"/>
</dbReference>
<evidence type="ECO:0000256" key="5">
    <source>
        <dbReference type="ARBA" id="ARBA00023136"/>
    </source>
</evidence>
<feature type="transmembrane region" description="Helical" evidence="6">
    <location>
        <begin position="267"/>
        <end position="290"/>
    </location>
</feature>
<feature type="transmembrane region" description="Helical" evidence="6">
    <location>
        <begin position="242"/>
        <end position="261"/>
    </location>
</feature>
<name>A0ABP0U9V6_9BRYO</name>
<feature type="transmembrane region" description="Helical" evidence="6">
    <location>
        <begin position="12"/>
        <end position="29"/>
    </location>
</feature>
<protein>
    <recommendedName>
        <fullName evidence="9">UNC93-like protein</fullName>
    </recommendedName>
</protein>
<feature type="transmembrane region" description="Helical" evidence="6">
    <location>
        <begin position="302"/>
        <end position="325"/>
    </location>
</feature>
<keyword evidence="4 6" id="KW-1133">Transmembrane helix</keyword>
<keyword evidence="8" id="KW-1185">Reference proteome</keyword>
<evidence type="ECO:0000256" key="6">
    <source>
        <dbReference type="SAM" id="Phobius"/>
    </source>
</evidence>
<feature type="transmembrane region" description="Helical" evidence="6">
    <location>
        <begin position="49"/>
        <end position="66"/>
    </location>
</feature>
<dbReference type="CDD" id="cd17338">
    <property type="entry name" value="MFS_unc93_like"/>
    <property type="match status" value="1"/>
</dbReference>
<dbReference type="InterPro" id="IPR051951">
    <property type="entry name" value="UNC-93_regulatory"/>
</dbReference>
<evidence type="ECO:0000313" key="7">
    <source>
        <dbReference type="EMBL" id="CAK9215931.1"/>
    </source>
</evidence>
<proteinExistence type="inferred from homology"/>
<feature type="transmembrane region" description="Helical" evidence="6">
    <location>
        <begin position="73"/>
        <end position="94"/>
    </location>
</feature>
<dbReference type="InterPro" id="IPR044771">
    <property type="entry name" value="UN933_plant"/>
</dbReference>
<reference evidence="7" key="1">
    <citation type="submission" date="2024-02" db="EMBL/GenBank/DDBJ databases">
        <authorList>
            <consortium name="ELIXIR-Norway"/>
            <consortium name="Elixir Norway"/>
        </authorList>
    </citation>
    <scope>NUCLEOTIDE SEQUENCE</scope>
</reference>
<feature type="transmembrane region" description="Helical" evidence="6">
    <location>
        <begin position="401"/>
        <end position="419"/>
    </location>
</feature>
<evidence type="ECO:0000256" key="1">
    <source>
        <dbReference type="ARBA" id="ARBA00004141"/>
    </source>
</evidence>
<dbReference type="Proteomes" id="UP001497512">
    <property type="component" value="Chromosome 2"/>
</dbReference>
<dbReference type="EMBL" id="OZ019894">
    <property type="protein sequence ID" value="CAK9215931.1"/>
    <property type="molecule type" value="Genomic_DNA"/>
</dbReference>
<evidence type="ECO:0000256" key="3">
    <source>
        <dbReference type="ARBA" id="ARBA00022692"/>
    </source>
</evidence>
<sequence length="429" mass="46251">MDANWRSALRDLHVLSLSFFFVFLAYGAIQNLESSLLKIDGLGSTSLAVLYLSLTISSLGAPFVVMRLGSKNAILFALSGYWIFIVANLFPSWYTMIPASIYEGFTGSILWVAQGTYLTFAAKSHAAACNITEATAIGNFNGQFWSVFASNQVIGNLITLALLQFAKSSSVDPSMTTPGIVQLFIVFLGSMAVGTVFACLLRPHDQICTSEQPLLQSDSVNSVICNRSFVKSGFSLLFEKKMLLLILIFLYMGLQRAFIWGDFTRDIITPAFGVSWVGGVMAVYSAADAIGSLVAGKYSTGLVSIAIITSAGAITQAVVLIIFFWKQEYTTGWTDCALLVGLSIAWGVGDATFQTQIGALLGILYPHDTEAAFAQLKIWESAGTSVAFFVSTHMDLAVKQFSLLSILVVSTAALLVVVLRPERANSLKA</sequence>
<comment type="subcellular location">
    <subcellularLocation>
        <location evidence="1">Membrane</location>
        <topology evidence="1">Multi-pass membrane protein</topology>
    </subcellularLocation>
</comment>
<organism evidence="7 8">
    <name type="scientific">Sphagnum troendelagicum</name>
    <dbReference type="NCBI Taxonomy" id="128251"/>
    <lineage>
        <taxon>Eukaryota</taxon>
        <taxon>Viridiplantae</taxon>
        <taxon>Streptophyta</taxon>
        <taxon>Embryophyta</taxon>
        <taxon>Bryophyta</taxon>
        <taxon>Sphagnophytina</taxon>
        <taxon>Sphagnopsida</taxon>
        <taxon>Sphagnales</taxon>
        <taxon>Sphagnaceae</taxon>
        <taxon>Sphagnum</taxon>
    </lineage>
</organism>
<keyword evidence="3 6" id="KW-0812">Transmembrane</keyword>
<evidence type="ECO:0008006" key="9">
    <source>
        <dbReference type="Google" id="ProtNLM"/>
    </source>
</evidence>
<keyword evidence="5 6" id="KW-0472">Membrane</keyword>